<geneLocation type="plasmid" evidence="6 7">
    <name>pPRADMK78_01</name>
</geneLocation>
<dbReference type="Pfam" id="PF00034">
    <property type="entry name" value="Cytochrom_C"/>
    <property type="match status" value="1"/>
</dbReference>
<evidence type="ECO:0000256" key="2">
    <source>
        <dbReference type="ARBA" id="ARBA00022723"/>
    </source>
</evidence>
<dbReference type="PROSITE" id="PS51257">
    <property type="entry name" value="PROKAR_LIPOPROTEIN"/>
    <property type="match status" value="1"/>
</dbReference>
<dbReference type="RefSeq" id="WP_138289527.1">
    <property type="nucleotide sequence ID" value="NZ_CP058351.1"/>
</dbReference>
<accession>A0ABX6QSZ5</accession>
<evidence type="ECO:0000259" key="5">
    <source>
        <dbReference type="PROSITE" id="PS51007"/>
    </source>
</evidence>
<reference evidence="6 7" key="1">
    <citation type="submission" date="2020-06" db="EMBL/GenBank/DDBJ databases">
        <title>Genome sequence of Rhizobium sp strain ADMK78.</title>
        <authorList>
            <person name="Rahi P."/>
        </authorList>
    </citation>
    <scope>NUCLEOTIDE SEQUENCE [LARGE SCALE GENOMIC DNA]</scope>
    <source>
        <strain evidence="6 7">ADMK78</strain>
        <plasmid evidence="6 7">pPRADMK78_01</plasmid>
    </source>
</reference>
<proteinExistence type="predicted"/>
<feature type="domain" description="Cytochrome c" evidence="5">
    <location>
        <begin position="18"/>
        <end position="110"/>
    </location>
</feature>
<organism evidence="6 7">
    <name type="scientific">Peteryoungia desertarenae</name>
    <dbReference type="NCBI Taxonomy" id="1813451"/>
    <lineage>
        <taxon>Bacteria</taxon>
        <taxon>Pseudomonadati</taxon>
        <taxon>Pseudomonadota</taxon>
        <taxon>Alphaproteobacteria</taxon>
        <taxon>Hyphomicrobiales</taxon>
        <taxon>Rhizobiaceae</taxon>
        <taxon>Peteryoungia</taxon>
    </lineage>
</organism>
<sequence>MKWVIAFSCLLMVAGCSEETPRDVQALVDAHGCGTCHRIPGIPGATGRTGPPLKEYHRQVYVAGILPNTRETLARFIEDPQAIDPRSAMPDVGVTAEEATLLADYLRSEP</sequence>
<name>A0ABX6QSZ5_9HYPH</name>
<dbReference type="InterPro" id="IPR009056">
    <property type="entry name" value="Cyt_c-like_dom"/>
</dbReference>
<dbReference type="SUPFAM" id="SSF46626">
    <property type="entry name" value="Cytochrome c"/>
    <property type="match status" value="1"/>
</dbReference>
<dbReference type="InterPro" id="IPR036909">
    <property type="entry name" value="Cyt_c-like_dom_sf"/>
</dbReference>
<dbReference type="PROSITE" id="PS51007">
    <property type="entry name" value="CYTC"/>
    <property type="match status" value="1"/>
</dbReference>
<evidence type="ECO:0000256" key="1">
    <source>
        <dbReference type="ARBA" id="ARBA00022617"/>
    </source>
</evidence>
<dbReference type="EMBL" id="CP058351">
    <property type="protein sequence ID" value="QLF71624.1"/>
    <property type="molecule type" value="Genomic_DNA"/>
</dbReference>
<evidence type="ECO:0000256" key="3">
    <source>
        <dbReference type="ARBA" id="ARBA00023004"/>
    </source>
</evidence>
<evidence type="ECO:0000313" key="6">
    <source>
        <dbReference type="EMBL" id="QLF71624.1"/>
    </source>
</evidence>
<dbReference type="Gene3D" id="1.10.760.10">
    <property type="entry name" value="Cytochrome c-like domain"/>
    <property type="match status" value="1"/>
</dbReference>
<protein>
    <submittedName>
        <fullName evidence="6">Cytochrome c1 protein</fullName>
    </submittedName>
</protein>
<keyword evidence="1 4" id="KW-0349">Heme</keyword>
<gene>
    <name evidence="6" type="ORF">FE840_018395</name>
</gene>
<evidence type="ECO:0000256" key="4">
    <source>
        <dbReference type="PROSITE-ProRule" id="PRU00433"/>
    </source>
</evidence>
<keyword evidence="6" id="KW-0614">Plasmid</keyword>
<dbReference type="Proteomes" id="UP000308530">
    <property type="component" value="Plasmid pPRADMK78_01"/>
</dbReference>
<keyword evidence="2 4" id="KW-0479">Metal-binding</keyword>
<keyword evidence="7" id="KW-1185">Reference proteome</keyword>
<keyword evidence="3 4" id="KW-0408">Iron</keyword>
<evidence type="ECO:0000313" key="7">
    <source>
        <dbReference type="Proteomes" id="UP000308530"/>
    </source>
</evidence>